<dbReference type="NCBIfam" id="TIGR00601">
    <property type="entry name" value="rad23"/>
    <property type="match status" value="1"/>
</dbReference>
<dbReference type="PRINTS" id="PR01839">
    <property type="entry name" value="RAD23PROTEIN"/>
</dbReference>
<dbReference type="InterPro" id="IPR015940">
    <property type="entry name" value="UBA"/>
</dbReference>
<dbReference type="PANTHER" id="PTHR10621:SF0">
    <property type="entry name" value="UV EXCISION REPAIR PROTEIN RAD23"/>
    <property type="match status" value="1"/>
</dbReference>
<dbReference type="KEGG" id="cre:CHLRE_08g366400v5"/>
<dbReference type="InterPro" id="IPR015360">
    <property type="entry name" value="XPC-bd"/>
</dbReference>
<dbReference type="SMART" id="SM00213">
    <property type="entry name" value="UBQ"/>
    <property type="match status" value="1"/>
</dbReference>
<dbReference type="Pfam" id="PF09280">
    <property type="entry name" value="XPC-binding"/>
    <property type="match status" value="1"/>
</dbReference>
<dbReference type="Gene3D" id="1.10.10.540">
    <property type="entry name" value="XPC-binding domain"/>
    <property type="match status" value="1"/>
</dbReference>
<proteinExistence type="inferred from homology"/>
<dbReference type="PROSITE" id="PS50030">
    <property type="entry name" value="UBA"/>
    <property type="match status" value="2"/>
</dbReference>
<keyword evidence="3 5" id="KW-0234">DNA repair</keyword>
<dbReference type="STRING" id="3055.A0A2K3DGX6"/>
<dbReference type="OrthoDB" id="419317at2759"/>
<comment type="similarity">
    <text evidence="5">Belongs to the RAD23 family.</text>
</comment>
<dbReference type="SUPFAM" id="SSF54236">
    <property type="entry name" value="Ubiquitin-like"/>
    <property type="match status" value="1"/>
</dbReference>
<dbReference type="GO" id="GO:0043161">
    <property type="term" value="P:proteasome-mediated ubiquitin-dependent protein catabolic process"/>
    <property type="evidence" value="ECO:0000318"/>
    <property type="project" value="GO_Central"/>
</dbReference>
<dbReference type="CDD" id="cd14281">
    <property type="entry name" value="UBA2_Rad23_like"/>
    <property type="match status" value="1"/>
</dbReference>
<keyword evidence="10" id="KW-1185">Reference proteome</keyword>
<feature type="domain" description="Ubiquitin-like" evidence="8">
    <location>
        <begin position="1"/>
        <end position="77"/>
    </location>
</feature>
<dbReference type="EMBL" id="CM008969">
    <property type="protein sequence ID" value="PNW79781.1"/>
    <property type="molecule type" value="Genomic_DNA"/>
</dbReference>
<dbReference type="SMART" id="SM00165">
    <property type="entry name" value="UBA"/>
    <property type="match status" value="2"/>
</dbReference>
<keyword evidence="5" id="KW-0963">Cytoplasm</keyword>
<evidence type="ECO:0000259" key="8">
    <source>
        <dbReference type="PROSITE" id="PS50053"/>
    </source>
</evidence>
<comment type="function">
    <text evidence="5">Multiubiquitin chain receptor involved in modulation of proteasomal degradation. Involved in nucleotide excision repair.</text>
</comment>
<dbReference type="GeneID" id="5721666"/>
<dbReference type="InterPro" id="IPR000626">
    <property type="entry name" value="Ubiquitin-like_dom"/>
</dbReference>
<dbReference type="FunFam" id="1.10.8.10:FF:000003">
    <property type="entry name" value="UV excision repair protein RAD23 homolog"/>
    <property type="match status" value="1"/>
</dbReference>
<accession>A0A2K3DGX6</accession>
<dbReference type="Proteomes" id="UP000006906">
    <property type="component" value="Chromosome 8"/>
</dbReference>
<organism evidence="9 10">
    <name type="scientific">Chlamydomonas reinhardtii</name>
    <name type="common">Chlamydomonas smithii</name>
    <dbReference type="NCBI Taxonomy" id="3055"/>
    <lineage>
        <taxon>Eukaryota</taxon>
        <taxon>Viridiplantae</taxon>
        <taxon>Chlorophyta</taxon>
        <taxon>core chlorophytes</taxon>
        <taxon>Chlorophyceae</taxon>
        <taxon>CS clade</taxon>
        <taxon>Chlamydomonadales</taxon>
        <taxon>Chlamydomonadaceae</taxon>
        <taxon>Chlamydomonas</taxon>
    </lineage>
</organism>
<comment type="subcellular location">
    <subcellularLocation>
        <location evidence="5">Nucleus</location>
    </subcellularLocation>
    <subcellularLocation>
        <location evidence="5">Cytoplasm</location>
    </subcellularLocation>
</comment>
<dbReference type="FunCoup" id="A0A2K3DGX6">
    <property type="interactions" value="2312"/>
</dbReference>
<dbReference type="Gramene" id="PNW79781">
    <property type="protein sequence ID" value="PNW79781"/>
    <property type="gene ID" value="CHLRE_08g366400v5"/>
</dbReference>
<dbReference type="GO" id="GO:0070628">
    <property type="term" value="F:proteasome binding"/>
    <property type="evidence" value="ECO:0000318"/>
    <property type="project" value="GO_Central"/>
</dbReference>
<dbReference type="InterPro" id="IPR036353">
    <property type="entry name" value="XPC-bd_sf"/>
</dbReference>
<evidence type="ECO:0000256" key="3">
    <source>
        <dbReference type="ARBA" id="ARBA00023204"/>
    </source>
</evidence>
<dbReference type="ExpressionAtlas" id="A0A2K3DGX6">
    <property type="expression patterns" value="baseline"/>
</dbReference>
<dbReference type="InterPro" id="IPR029071">
    <property type="entry name" value="Ubiquitin-like_domsf"/>
</dbReference>
<reference evidence="9 10" key="1">
    <citation type="journal article" date="2007" name="Science">
        <title>The Chlamydomonas genome reveals the evolution of key animal and plant functions.</title>
        <authorList>
            <person name="Merchant S.S."/>
            <person name="Prochnik S.E."/>
            <person name="Vallon O."/>
            <person name="Harris E.H."/>
            <person name="Karpowicz S.J."/>
            <person name="Witman G.B."/>
            <person name="Terry A."/>
            <person name="Salamov A."/>
            <person name="Fritz-Laylin L.K."/>
            <person name="Marechal-Drouard L."/>
            <person name="Marshall W.F."/>
            <person name="Qu L.H."/>
            <person name="Nelson D.R."/>
            <person name="Sanderfoot A.A."/>
            <person name="Spalding M.H."/>
            <person name="Kapitonov V.V."/>
            <person name="Ren Q."/>
            <person name="Ferris P."/>
            <person name="Lindquist E."/>
            <person name="Shapiro H."/>
            <person name="Lucas S.M."/>
            <person name="Grimwood J."/>
            <person name="Schmutz J."/>
            <person name="Cardol P."/>
            <person name="Cerutti H."/>
            <person name="Chanfreau G."/>
            <person name="Chen C.L."/>
            <person name="Cognat V."/>
            <person name="Croft M.T."/>
            <person name="Dent R."/>
            <person name="Dutcher S."/>
            <person name="Fernandez E."/>
            <person name="Fukuzawa H."/>
            <person name="Gonzalez-Ballester D."/>
            <person name="Gonzalez-Halphen D."/>
            <person name="Hallmann A."/>
            <person name="Hanikenne M."/>
            <person name="Hippler M."/>
            <person name="Inwood W."/>
            <person name="Jabbari K."/>
            <person name="Kalanon M."/>
            <person name="Kuras R."/>
            <person name="Lefebvre P.A."/>
            <person name="Lemaire S.D."/>
            <person name="Lobanov A.V."/>
            <person name="Lohr M."/>
            <person name="Manuell A."/>
            <person name="Meier I."/>
            <person name="Mets L."/>
            <person name="Mittag M."/>
            <person name="Mittelmeier T."/>
            <person name="Moroney J.V."/>
            <person name="Moseley J."/>
            <person name="Napoli C."/>
            <person name="Nedelcu A.M."/>
            <person name="Niyogi K."/>
            <person name="Novoselov S.V."/>
            <person name="Paulsen I.T."/>
            <person name="Pazour G."/>
            <person name="Purton S."/>
            <person name="Ral J.P."/>
            <person name="Riano-Pachon D.M."/>
            <person name="Riekhof W."/>
            <person name="Rymarquis L."/>
            <person name="Schroda M."/>
            <person name="Stern D."/>
            <person name="Umen J."/>
            <person name="Willows R."/>
            <person name="Wilson N."/>
            <person name="Zimmer S.L."/>
            <person name="Allmer J."/>
            <person name="Balk J."/>
            <person name="Bisova K."/>
            <person name="Chen C.J."/>
            <person name="Elias M."/>
            <person name="Gendler K."/>
            <person name="Hauser C."/>
            <person name="Lamb M.R."/>
            <person name="Ledford H."/>
            <person name="Long J.C."/>
            <person name="Minagawa J."/>
            <person name="Page M.D."/>
            <person name="Pan J."/>
            <person name="Pootakham W."/>
            <person name="Roje S."/>
            <person name="Rose A."/>
            <person name="Stahlberg E."/>
            <person name="Terauchi A.M."/>
            <person name="Yang P."/>
            <person name="Ball S."/>
            <person name="Bowler C."/>
            <person name="Dieckmann C.L."/>
            <person name="Gladyshev V.N."/>
            <person name="Green P."/>
            <person name="Jorgensen R."/>
            <person name="Mayfield S."/>
            <person name="Mueller-Roeber B."/>
            <person name="Rajamani S."/>
            <person name="Sayre R.T."/>
            <person name="Brokstein P."/>
            <person name="Dubchak I."/>
            <person name="Goodstein D."/>
            <person name="Hornick L."/>
            <person name="Huang Y.W."/>
            <person name="Jhaveri J."/>
            <person name="Luo Y."/>
            <person name="Martinez D."/>
            <person name="Ngau W.C."/>
            <person name="Otillar B."/>
            <person name="Poliakov A."/>
            <person name="Porter A."/>
            <person name="Szajkowski L."/>
            <person name="Werner G."/>
            <person name="Zhou K."/>
            <person name="Grigoriev I.V."/>
            <person name="Rokhsar D.S."/>
            <person name="Grossman A.R."/>
        </authorList>
    </citation>
    <scope>NUCLEOTIDE SEQUENCE [LARGE SCALE GENOMIC DNA]</scope>
    <source>
        <strain evidence="10">CC-503</strain>
    </source>
</reference>
<name>A0A2K3DGX6_CHLRE</name>
<feature type="domain" description="UBA" evidence="7">
    <location>
        <begin position="364"/>
        <end position="405"/>
    </location>
</feature>
<protein>
    <recommendedName>
        <fullName evidence="5">Ubiquitin receptor RAD23</fullName>
    </recommendedName>
    <alternativeName>
        <fullName evidence="5">DNA repair protein RAD23</fullName>
    </alternativeName>
</protein>
<keyword evidence="4 5" id="KW-0539">Nucleus</keyword>
<keyword evidence="2 5" id="KW-0227">DNA damage</keyword>
<dbReference type="Gene3D" id="1.10.8.10">
    <property type="entry name" value="DNA helicase RuvA subunit, C-terminal domain"/>
    <property type="match status" value="2"/>
</dbReference>
<dbReference type="InterPro" id="IPR004806">
    <property type="entry name" value="Rad23"/>
</dbReference>
<dbReference type="SMART" id="SM00727">
    <property type="entry name" value="STI1"/>
    <property type="match status" value="1"/>
</dbReference>
<dbReference type="SUPFAM" id="SSF46934">
    <property type="entry name" value="UBA-like"/>
    <property type="match status" value="2"/>
</dbReference>
<dbReference type="CDD" id="cd01805">
    <property type="entry name" value="Ubl_Rad23"/>
    <property type="match status" value="1"/>
</dbReference>
<dbReference type="InterPro" id="IPR009060">
    <property type="entry name" value="UBA-like_sf"/>
</dbReference>
<dbReference type="Pfam" id="PF00240">
    <property type="entry name" value="ubiquitin"/>
    <property type="match status" value="1"/>
</dbReference>
<evidence type="ECO:0000313" key="9">
    <source>
        <dbReference type="EMBL" id="PNW79781.1"/>
    </source>
</evidence>
<dbReference type="CDD" id="cd14280">
    <property type="entry name" value="UBA1_Rad23_like"/>
    <property type="match status" value="1"/>
</dbReference>
<feature type="compositionally biased region" description="Low complexity" evidence="6">
    <location>
        <begin position="206"/>
        <end position="234"/>
    </location>
</feature>
<dbReference type="Gene3D" id="3.10.20.90">
    <property type="entry name" value="Phosphatidylinositol 3-kinase Catalytic Subunit, Chain A, domain 1"/>
    <property type="match status" value="1"/>
</dbReference>
<evidence type="ECO:0000256" key="5">
    <source>
        <dbReference type="RuleBase" id="RU367049"/>
    </source>
</evidence>
<dbReference type="GO" id="GO:0031593">
    <property type="term" value="F:polyubiquitin modification-dependent protein binding"/>
    <property type="evidence" value="ECO:0000318"/>
    <property type="project" value="GO_Central"/>
</dbReference>
<evidence type="ECO:0000313" key="10">
    <source>
        <dbReference type="Proteomes" id="UP000006906"/>
    </source>
</evidence>
<keyword evidence="1" id="KW-0677">Repeat</keyword>
<dbReference type="AlphaFoldDB" id="A0A2K3DGX6"/>
<dbReference type="GO" id="GO:0003684">
    <property type="term" value="F:damaged DNA binding"/>
    <property type="evidence" value="ECO:0007669"/>
    <property type="project" value="UniProtKB-UniRule"/>
</dbReference>
<dbReference type="PANTHER" id="PTHR10621">
    <property type="entry name" value="UV EXCISION REPAIR PROTEIN RAD23"/>
    <property type="match status" value="1"/>
</dbReference>
<feature type="compositionally biased region" description="Gly residues" evidence="6">
    <location>
        <begin position="251"/>
        <end position="260"/>
    </location>
</feature>
<dbReference type="GO" id="GO:0006289">
    <property type="term" value="P:nucleotide-excision repair"/>
    <property type="evidence" value="ECO:0007669"/>
    <property type="project" value="UniProtKB-UniRule"/>
</dbReference>
<dbReference type="FunFam" id="1.10.8.10:FF:000002">
    <property type="entry name" value="UV excision repair protein RAD23 homolog"/>
    <property type="match status" value="1"/>
</dbReference>
<dbReference type="InParanoid" id="A0A2K3DGX6"/>
<sequence>MKLTFRTIAGKSFNVEAEDSMTIGALKDKVQETQPDCTREAMKLVYKGKVLDDATTVGDNQVTEQGFIVVFIQPKKAEAPKPAAAPAPAAAEPAAATAASVPAATPTAAPAADAPAATPAAAPTAAAAPAAAPAAGGAPADSYTSAASGLLAGSALETAIANICEMGFPREEVVRAMRAAFNNPDRAVEYLMTGIPANAGPPPPAAGGAPPAAAQAQRAPAAGGAPSAQAPAAAPGGGGPQAQPFNMFGGPAPGGGGGGDADLPPELAALRNNPAFGMLRAAVAQDPRALVPLLQQLGRTNPELVQVINQHQQAFLAMLTEAGDDDEDDEGEGEDEGEMDDAMAALLGGAGGGGEGGGMVVELSPDDEAAIGRLAALGFDRNACLEAYLACDRNEEMAANFLAENMFD</sequence>
<feature type="region of interest" description="Disordered" evidence="6">
    <location>
        <begin position="199"/>
        <end position="261"/>
    </location>
</feature>
<dbReference type="RefSeq" id="XP_042921939.1">
    <property type="nucleotide sequence ID" value="XM_043064937.1"/>
</dbReference>
<dbReference type="InterPro" id="IPR006636">
    <property type="entry name" value="STI1_HS-bd"/>
</dbReference>
<evidence type="ECO:0000256" key="2">
    <source>
        <dbReference type="ARBA" id="ARBA00022763"/>
    </source>
</evidence>
<gene>
    <name evidence="9" type="ORF">CHLRE_08g366400v5</name>
</gene>
<dbReference type="PROSITE" id="PS50053">
    <property type="entry name" value="UBIQUITIN_2"/>
    <property type="match status" value="1"/>
</dbReference>
<evidence type="ECO:0000259" key="7">
    <source>
        <dbReference type="PROSITE" id="PS50030"/>
    </source>
</evidence>
<evidence type="ECO:0000256" key="4">
    <source>
        <dbReference type="ARBA" id="ARBA00023242"/>
    </source>
</evidence>
<dbReference type="GO" id="GO:0043130">
    <property type="term" value="F:ubiquitin binding"/>
    <property type="evidence" value="ECO:0000318"/>
    <property type="project" value="GO_Central"/>
</dbReference>
<dbReference type="GO" id="GO:0005829">
    <property type="term" value="C:cytosol"/>
    <property type="evidence" value="ECO:0000318"/>
    <property type="project" value="GO_Central"/>
</dbReference>
<dbReference type="Pfam" id="PF00627">
    <property type="entry name" value="UBA"/>
    <property type="match status" value="2"/>
</dbReference>
<evidence type="ECO:0000256" key="1">
    <source>
        <dbReference type="ARBA" id="ARBA00022737"/>
    </source>
</evidence>
<dbReference type="GO" id="GO:0005654">
    <property type="term" value="C:nucleoplasm"/>
    <property type="evidence" value="ECO:0000318"/>
    <property type="project" value="GO_Central"/>
</dbReference>
<evidence type="ECO:0000256" key="6">
    <source>
        <dbReference type="SAM" id="MobiDB-lite"/>
    </source>
</evidence>
<dbReference type="SUPFAM" id="SSF101238">
    <property type="entry name" value="XPC-binding domain"/>
    <property type="match status" value="1"/>
</dbReference>
<feature type="domain" description="UBA" evidence="7">
    <location>
        <begin position="154"/>
        <end position="194"/>
    </location>
</feature>